<comment type="caution">
    <text evidence="2">The sequence shown here is derived from an EMBL/GenBank/DDBJ whole genome shotgun (WGS) entry which is preliminary data.</text>
</comment>
<protein>
    <recommendedName>
        <fullName evidence="1">N-acetyltransferase domain-containing protein</fullName>
    </recommendedName>
</protein>
<gene>
    <name evidence="2" type="ORF">PV02_09610</name>
</gene>
<proteinExistence type="predicted"/>
<feature type="domain" description="N-acetyltransferase" evidence="1">
    <location>
        <begin position="59"/>
        <end position="152"/>
    </location>
</feature>
<dbReference type="InterPro" id="IPR016181">
    <property type="entry name" value="Acyl_CoA_acyltransferase"/>
</dbReference>
<dbReference type="SUPFAM" id="SSF55729">
    <property type="entry name" value="Acyl-CoA N-acyltransferases (Nat)"/>
    <property type="match status" value="1"/>
</dbReference>
<name>A0AAE3HBX0_9EURY</name>
<evidence type="ECO:0000313" key="3">
    <source>
        <dbReference type="Proteomes" id="UP001206983"/>
    </source>
</evidence>
<dbReference type="GO" id="GO:0016747">
    <property type="term" value="F:acyltransferase activity, transferring groups other than amino-acyl groups"/>
    <property type="evidence" value="ECO:0007669"/>
    <property type="project" value="InterPro"/>
</dbReference>
<evidence type="ECO:0000313" key="2">
    <source>
        <dbReference type="EMBL" id="MCQ6963357.1"/>
    </source>
</evidence>
<accession>A0AAE3HBX0</accession>
<sequence>MCVKGISVLHRAGTVSYGLLESEEALEGLRIEVGQSGAPGFNYFHNNFGMPYDFLMRSSVSSGHPLFVSFDTCGRMLGFARFEKVSDNLEKIHRGKKSLVRHSVHLLRSIEVHPSFRNMGVGRLLFAIAAGHLYSNVVTKPDNPGAARFFRQRLMFDTICDTDCTVSLRYRDHLILPYPKARLLLRQLAGNYPRMVMPELIDSYESLRFRSNMGKSIPRDDIVTFERYLTTSRHLLDRKLSEEIEQFLETLCA</sequence>
<keyword evidence="3" id="KW-1185">Reference proteome</keyword>
<dbReference type="Gene3D" id="3.40.630.30">
    <property type="match status" value="1"/>
</dbReference>
<dbReference type="EMBL" id="JTEO01000005">
    <property type="protein sequence ID" value="MCQ6963357.1"/>
    <property type="molecule type" value="Genomic_DNA"/>
</dbReference>
<evidence type="ECO:0000259" key="1">
    <source>
        <dbReference type="Pfam" id="PF00583"/>
    </source>
</evidence>
<organism evidence="2 3">
    <name type="scientific">Methanolobus chelungpuianus</name>
    <dbReference type="NCBI Taxonomy" id="502115"/>
    <lineage>
        <taxon>Archaea</taxon>
        <taxon>Methanobacteriati</taxon>
        <taxon>Methanobacteriota</taxon>
        <taxon>Stenosarchaea group</taxon>
        <taxon>Methanomicrobia</taxon>
        <taxon>Methanosarcinales</taxon>
        <taxon>Methanosarcinaceae</taxon>
        <taxon>Methanolobus</taxon>
    </lineage>
</organism>
<dbReference type="Proteomes" id="UP001206983">
    <property type="component" value="Unassembled WGS sequence"/>
</dbReference>
<dbReference type="AlphaFoldDB" id="A0AAE3HBX0"/>
<dbReference type="InterPro" id="IPR000182">
    <property type="entry name" value="GNAT_dom"/>
</dbReference>
<dbReference type="Pfam" id="PF00583">
    <property type="entry name" value="Acetyltransf_1"/>
    <property type="match status" value="1"/>
</dbReference>
<reference evidence="2 3" key="1">
    <citation type="journal article" date="2011" name="Appl. Environ. Microbiol.">
        <title>Methanogenic archaea isolated from Taiwan's Chelungpu fault.</title>
        <authorList>
            <person name="Wu S.Y."/>
            <person name="Lai M.C."/>
        </authorList>
    </citation>
    <scope>NUCLEOTIDE SEQUENCE [LARGE SCALE GENOMIC DNA]</scope>
    <source>
        <strain evidence="2 3">St545Mb</strain>
    </source>
</reference>